<dbReference type="Pfam" id="PF07681">
    <property type="entry name" value="DoxX"/>
    <property type="match status" value="1"/>
</dbReference>
<accession>A0ABN1UG09</accession>
<evidence type="ECO:0000313" key="7">
    <source>
        <dbReference type="Proteomes" id="UP001499979"/>
    </source>
</evidence>
<dbReference type="InterPro" id="IPR032808">
    <property type="entry name" value="DoxX"/>
</dbReference>
<keyword evidence="7" id="KW-1185">Reference proteome</keyword>
<evidence type="ECO:0000256" key="4">
    <source>
        <dbReference type="ARBA" id="ARBA00023136"/>
    </source>
</evidence>
<evidence type="ECO:0000256" key="2">
    <source>
        <dbReference type="ARBA" id="ARBA00022692"/>
    </source>
</evidence>
<sequence>MMEWLVLVGRLLFGVLFVASGVGHLTQTQMMAGYAQSKGVPLARASVLGTGVLILAGALMVLLGVWADLGALLLVLFLVPTAVLMHGFWSVTDPQSKQMEQTQFLKDLALAGAALMLFAFFATTADLGLTLTDPLLDGLFE</sequence>
<comment type="caution">
    <text evidence="6">The sequence shown here is derived from an EMBL/GenBank/DDBJ whole genome shotgun (WGS) entry which is preliminary data.</text>
</comment>
<evidence type="ECO:0000256" key="1">
    <source>
        <dbReference type="ARBA" id="ARBA00004141"/>
    </source>
</evidence>
<gene>
    <name evidence="6" type="ORF">GCM10009606_29700</name>
</gene>
<keyword evidence="4 5" id="KW-0472">Membrane</keyword>
<name>A0ABN1UG09_9ACTN</name>
<dbReference type="Proteomes" id="UP001499979">
    <property type="component" value="Unassembled WGS sequence"/>
</dbReference>
<evidence type="ECO:0000256" key="3">
    <source>
        <dbReference type="ARBA" id="ARBA00022989"/>
    </source>
</evidence>
<evidence type="ECO:0000256" key="5">
    <source>
        <dbReference type="SAM" id="Phobius"/>
    </source>
</evidence>
<comment type="subcellular location">
    <subcellularLocation>
        <location evidence="1">Membrane</location>
        <topology evidence="1">Multi-pass membrane protein</topology>
    </subcellularLocation>
</comment>
<dbReference type="EMBL" id="BAAAJE010000015">
    <property type="protein sequence ID" value="GAA1149055.1"/>
    <property type="molecule type" value="Genomic_DNA"/>
</dbReference>
<evidence type="ECO:0008006" key="8">
    <source>
        <dbReference type="Google" id="ProtNLM"/>
    </source>
</evidence>
<reference evidence="6 7" key="1">
    <citation type="journal article" date="2019" name="Int. J. Syst. Evol. Microbiol.">
        <title>The Global Catalogue of Microorganisms (GCM) 10K type strain sequencing project: providing services to taxonomists for standard genome sequencing and annotation.</title>
        <authorList>
            <consortium name="The Broad Institute Genomics Platform"/>
            <consortium name="The Broad Institute Genome Sequencing Center for Infectious Disease"/>
            <person name="Wu L."/>
            <person name="Ma J."/>
        </authorList>
    </citation>
    <scope>NUCLEOTIDE SEQUENCE [LARGE SCALE GENOMIC DNA]</scope>
    <source>
        <strain evidence="6 7">JCM 11813</strain>
    </source>
</reference>
<keyword evidence="3 5" id="KW-1133">Transmembrane helix</keyword>
<proteinExistence type="predicted"/>
<organism evidence="6 7">
    <name type="scientific">Nocardioides aquiterrae</name>
    <dbReference type="NCBI Taxonomy" id="203799"/>
    <lineage>
        <taxon>Bacteria</taxon>
        <taxon>Bacillati</taxon>
        <taxon>Actinomycetota</taxon>
        <taxon>Actinomycetes</taxon>
        <taxon>Propionibacteriales</taxon>
        <taxon>Nocardioidaceae</taxon>
        <taxon>Nocardioides</taxon>
    </lineage>
</organism>
<feature type="transmembrane region" description="Helical" evidence="5">
    <location>
        <begin position="47"/>
        <end position="66"/>
    </location>
</feature>
<feature type="transmembrane region" description="Helical" evidence="5">
    <location>
        <begin position="71"/>
        <end position="89"/>
    </location>
</feature>
<keyword evidence="2 5" id="KW-0812">Transmembrane</keyword>
<protein>
    <recommendedName>
        <fullName evidence="8">DoxX family protein</fullName>
    </recommendedName>
</protein>
<feature type="transmembrane region" description="Helical" evidence="5">
    <location>
        <begin position="109"/>
        <end position="129"/>
    </location>
</feature>
<evidence type="ECO:0000313" key="6">
    <source>
        <dbReference type="EMBL" id="GAA1149055.1"/>
    </source>
</evidence>